<proteinExistence type="inferred from homology"/>
<dbReference type="Proteomes" id="UP000245207">
    <property type="component" value="Unassembled WGS sequence"/>
</dbReference>
<organism evidence="5 6">
    <name type="scientific">Artemisia annua</name>
    <name type="common">Sweet wormwood</name>
    <dbReference type="NCBI Taxonomy" id="35608"/>
    <lineage>
        <taxon>Eukaryota</taxon>
        <taxon>Viridiplantae</taxon>
        <taxon>Streptophyta</taxon>
        <taxon>Embryophyta</taxon>
        <taxon>Tracheophyta</taxon>
        <taxon>Spermatophyta</taxon>
        <taxon>Magnoliopsida</taxon>
        <taxon>eudicotyledons</taxon>
        <taxon>Gunneridae</taxon>
        <taxon>Pentapetalae</taxon>
        <taxon>asterids</taxon>
        <taxon>campanulids</taxon>
        <taxon>Asterales</taxon>
        <taxon>Asteraceae</taxon>
        <taxon>Asteroideae</taxon>
        <taxon>Anthemideae</taxon>
        <taxon>Artemisiinae</taxon>
        <taxon>Artemisia</taxon>
    </lineage>
</organism>
<keyword evidence="3" id="KW-0012">Acyltransferase</keyword>
<evidence type="ECO:0000313" key="5">
    <source>
        <dbReference type="EMBL" id="PWA85404.1"/>
    </source>
</evidence>
<dbReference type="Gene3D" id="3.30.559.10">
    <property type="entry name" value="Chloramphenicol acetyltransferase-like domain"/>
    <property type="match status" value="1"/>
</dbReference>
<dbReference type="Gene3D" id="3.30.230.130">
    <property type="entry name" value="Cullin, Chain C, Domain 2"/>
    <property type="match status" value="1"/>
</dbReference>
<evidence type="ECO:0000256" key="2">
    <source>
        <dbReference type="ARBA" id="ARBA00022679"/>
    </source>
</evidence>
<comment type="caution">
    <text evidence="5">The sequence shown here is derived from an EMBL/GenBank/DDBJ whole genome shotgun (WGS) entry which is preliminary data.</text>
</comment>
<dbReference type="OrthoDB" id="1932220at2759"/>
<dbReference type="InterPro" id="IPR036317">
    <property type="entry name" value="Cullin_homology_sf"/>
</dbReference>
<comment type="similarity">
    <text evidence="1">Belongs to the plant acyltransferase family.</text>
</comment>
<dbReference type="InterPro" id="IPR059120">
    <property type="entry name" value="Cullin-like_AB"/>
</dbReference>
<gene>
    <name evidence="5" type="ORF">CTI12_AA150240</name>
</gene>
<dbReference type="AlphaFoldDB" id="A0A2U1PI11"/>
<sequence>MDHLMRLLTVETGMGRRSKEFIFAEHVNNRFNNPISENINQQLQKEIGSEPPPVGNEDHIMSLSSTLCSAAVTGKFDEKIIEFILGTHQAATLLLFNASKKLSYCEIKAHLKLTYAVVVRLLQSIVEYMIVTKVQRSKIVSETDVFQFSLTFADMMRSIRYINIYNSNRRLENSVKDKNDTEIVDLHVISRERIKPLFATPHHLRNFKLSAIDQYMVGLYTCSAIFLPNTDNTCVSNVVKFRSRRLKESLSELLTLYYPFAGEINDNLHIECNDKGVYFIEARVNQTVYEFLCHPDDQKVRNTLA</sequence>
<dbReference type="GO" id="GO:0031625">
    <property type="term" value="F:ubiquitin protein ligase binding"/>
    <property type="evidence" value="ECO:0007669"/>
    <property type="project" value="InterPro"/>
</dbReference>
<keyword evidence="6" id="KW-1185">Reference proteome</keyword>
<dbReference type="SUPFAM" id="SSF75632">
    <property type="entry name" value="Cullin homology domain"/>
    <property type="match status" value="1"/>
</dbReference>
<dbReference type="Pfam" id="PF02458">
    <property type="entry name" value="Transferase"/>
    <property type="match status" value="1"/>
</dbReference>
<dbReference type="InterPro" id="IPR023213">
    <property type="entry name" value="CAT-like_dom_sf"/>
</dbReference>
<accession>A0A2U1PI11</accession>
<dbReference type="PANTHER" id="PTHR31623">
    <property type="entry name" value="F21J9.9"/>
    <property type="match status" value="1"/>
</dbReference>
<evidence type="ECO:0000259" key="4">
    <source>
        <dbReference type="Pfam" id="PF26557"/>
    </source>
</evidence>
<feature type="domain" description="Cullin-like alpha+beta" evidence="4">
    <location>
        <begin position="62"/>
        <end position="152"/>
    </location>
</feature>
<reference evidence="5 6" key="1">
    <citation type="journal article" date="2018" name="Mol. Plant">
        <title>The genome of Artemisia annua provides insight into the evolution of Asteraceae family and artemisinin biosynthesis.</title>
        <authorList>
            <person name="Shen Q."/>
            <person name="Zhang L."/>
            <person name="Liao Z."/>
            <person name="Wang S."/>
            <person name="Yan T."/>
            <person name="Shi P."/>
            <person name="Liu M."/>
            <person name="Fu X."/>
            <person name="Pan Q."/>
            <person name="Wang Y."/>
            <person name="Lv Z."/>
            <person name="Lu X."/>
            <person name="Zhang F."/>
            <person name="Jiang W."/>
            <person name="Ma Y."/>
            <person name="Chen M."/>
            <person name="Hao X."/>
            <person name="Li L."/>
            <person name="Tang Y."/>
            <person name="Lv G."/>
            <person name="Zhou Y."/>
            <person name="Sun X."/>
            <person name="Brodelius P.E."/>
            <person name="Rose J.K.C."/>
            <person name="Tang K."/>
        </authorList>
    </citation>
    <scope>NUCLEOTIDE SEQUENCE [LARGE SCALE GENOMIC DNA]</scope>
    <source>
        <strain evidence="6">cv. Huhao1</strain>
        <tissue evidence="5">Leaf</tissue>
    </source>
</reference>
<keyword evidence="2 5" id="KW-0808">Transferase</keyword>
<evidence type="ECO:0000256" key="3">
    <source>
        <dbReference type="ARBA" id="ARBA00023315"/>
    </source>
</evidence>
<dbReference type="STRING" id="35608.A0A2U1PI11"/>
<dbReference type="PANTHER" id="PTHR31623:SF55">
    <property type="entry name" value="VINORINE SYNTHASE"/>
    <property type="match status" value="1"/>
</dbReference>
<dbReference type="GO" id="GO:0016746">
    <property type="term" value="F:acyltransferase activity"/>
    <property type="evidence" value="ECO:0007669"/>
    <property type="project" value="UniProtKB-KW"/>
</dbReference>
<protein>
    <submittedName>
        <fullName evidence="5">Transferase, Chloramphenicol acetyltransferase-like domain protein</fullName>
    </submittedName>
</protein>
<evidence type="ECO:0000256" key="1">
    <source>
        <dbReference type="ARBA" id="ARBA00009861"/>
    </source>
</evidence>
<dbReference type="Pfam" id="PF26557">
    <property type="entry name" value="Cullin_AB"/>
    <property type="match status" value="1"/>
</dbReference>
<dbReference type="GO" id="GO:0006511">
    <property type="term" value="P:ubiquitin-dependent protein catabolic process"/>
    <property type="evidence" value="ECO:0007669"/>
    <property type="project" value="InterPro"/>
</dbReference>
<dbReference type="EMBL" id="PKPP01001124">
    <property type="protein sequence ID" value="PWA85404.1"/>
    <property type="molecule type" value="Genomic_DNA"/>
</dbReference>
<name>A0A2U1PI11_ARTAN</name>
<evidence type="ECO:0000313" key="6">
    <source>
        <dbReference type="Proteomes" id="UP000245207"/>
    </source>
</evidence>